<accession>A0A376B1U4</accession>
<name>A0A376B1U4_9ASCO</name>
<feature type="region of interest" description="Disordered" evidence="1">
    <location>
        <begin position="176"/>
        <end position="213"/>
    </location>
</feature>
<dbReference type="VEuPathDB" id="FungiDB:SCODWIG_00350"/>
<dbReference type="PIRSF" id="PIRSF029187">
    <property type="entry name" value="Shr3_AAP_chap"/>
    <property type="match status" value="1"/>
</dbReference>
<evidence type="ECO:0000256" key="2">
    <source>
        <dbReference type="SAM" id="Phobius"/>
    </source>
</evidence>
<feature type="compositionally biased region" description="Low complexity" evidence="1">
    <location>
        <begin position="196"/>
        <end position="207"/>
    </location>
</feature>
<dbReference type="InterPro" id="IPR013248">
    <property type="entry name" value="Psh3/Shr3"/>
</dbReference>
<sequence length="213" mass="24247">MRFTYKDTCTIATGLILTSSTFIIGMFFNNFTYDLHVLFSKDATQATFDNSLRHYQALYYSHPAFNYTFYTIAAIGCLAHAVRLYKPNPDMQTFEYISLGLYVMGFCVYLTNIRTGLESSVIRNWGEVSENQGLAIIGSSNIILIMLYFGVLCLQAGIWYTDWDYQLRLKEYYAQEKKEQNQKDKAQEKESKGESTATATANAGTTKKTSKKA</sequence>
<gene>
    <name evidence="3" type="ORF">SCODWIG_00350</name>
</gene>
<dbReference type="Proteomes" id="UP000262825">
    <property type="component" value="Unassembled WGS sequence"/>
</dbReference>
<dbReference type="EMBL" id="UFAJ01000027">
    <property type="protein sequence ID" value="SSD58589.1"/>
    <property type="molecule type" value="Genomic_DNA"/>
</dbReference>
<feature type="transmembrane region" description="Helical" evidence="2">
    <location>
        <begin position="12"/>
        <end position="31"/>
    </location>
</feature>
<evidence type="ECO:0000256" key="1">
    <source>
        <dbReference type="SAM" id="MobiDB-lite"/>
    </source>
</evidence>
<keyword evidence="2" id="KW-0812">Transmembrane</keyword>
<reference evidence="4" key="1">
    <citation type="submission" date="2018-06" db="EMBL/GenBank/DDBJ databases">
        <authorList>
            <person name="Guldener U."/>
        </authorList>
    </citation>
    <scope>NUCLEOTIDE SEQUENCE [LARGE SCALE GENOMIC DNA]</scope>
    <source>
        <strain evidence="4">UTAD17</strain>
    </source>
</reference>
<dbReference type="OrthoDB" id="5229808at2759"/>
<dbReference type="PANTHER" id="PTHR28228:SF1">
    <property type="entry name" value="SECRETORY COMPONENT PROTEIN SHR3"/>
    <property type="match status" value="1"/>
</dbReference>
<dbReference type="GO" id="GO:0051082">
    <property type="term" value="F:unfolded protein binding"/>
    <property type="evidence" value="ECO:0007669"/>
    <property type="project" value="TreeGrafter"/>
</dbReference>
<dbReference type="AlphaFoldDB" id="A0A376B1U4"/>
<keyword evidence="4" id="KW-1185">Reference proteome</keyword>
<dbReference type="SMART" id="SM00786">
    <property type="entry name" value="SHR3_chaperone"/>
    <property type="match status" value="1"/>
</dbReference>
<keyword evidence="2" id="KW-1133">Transmembrane helix</keyword>
<organism evidence="3 4">
    <name type="scientific">Saccharomycodes ludwigii</name>
    <dbReference type="NCBI Taxonomy" id="36035"/>
    <lineage>
        <taxon>Eukaryota</taxon>
        <taxon>Fungi</taxon>
        <taxon>Dikarya</taxon>
        <taxon>Ascomycota</taxon>
        <taxon>Saccharomycotina</taxon>
        <taxon>Saccharomycetes</taxon>
        <taxon>Saccharomycodales</taxon>
        <taxon>Saccharomycodaceae</taxon>
        <taxon>Saccharomycodes</taxon>
    </lineage>
</organism>
<evidence type="ECO:0000313" key="3">
    <source>
        <dbReference type="EMBL" id="SSD58589.1"/>
    </source>
</evidence>
<keyword evidence="2" id="KW-0472">Membrane</keyword>
<dbReference type="GO" id="GO:0005789">
    <property type="term" value="C:endoplasmic reticulum membrane"/>
    <property type="evidence" value="ECO:0007669"/>
    <property type="project" value="TreeGrafter"/>
</dbReference>
<dbReference type="PANTHER" id="PTHR28228">
    <property type="entry name" value="SECRETORY COMPONENT PROTEIN SHR3"/>
    <property type="match status" value="1"/>
</dbReference>
<protein>
    <submittedName>
        <fullName evidence="3">Related to Secretory component protein SHR3</fullName>
    </submittedName>
</protein>
<feature type="transmembrane region" description="Helical" evidence="2">
    <location>
        <begin position="133"/>
        <end position="160"/>
    </location>
</feature>
<evidence type="ECO:0000313" key="4">
    <source>
        <dbReference type="Proteomes" id="UP000262825"/>
    </source>
</evidence>
<proteinExistence type="predicted"/>
<dbReference type="GO" id="GO:0006888">
    <property type="term" value="P:endoplasmic reticulum to Golgi vesicle-mediated transport"/>
    <property type="evidence" value="ECO:0007669"/>
    <property type="project" value="TreeGrafter"/>
</dbReference>
<feature type="transmembrane region" description="Helical" evidence="2">
    <location>
        <begin position="64"/>
        <end position="82"/>
    </location>
</feature>
<feature type="compositionally biased region" description="Basic and acidic residues" evidence="1">
    <location>
        <begin position="176"/>
        <end position="193"/>
    </location>
</feature>
<dbReference type="Pfam" id="PF08229">
    <property type="entry name" value="SHR3_chaperone"/>
    <property type="match status" value="1"/>
</dbReference>
<feature type="transmembrane region" description="Helical" evidence="2">
    <location>
        <begin position="94"/>
        <end position="113"/>
    </location>
</feature>